<dbReference type="Pfam" id="PF05099">
    <property type="entry name" value="TerB"/>
    <property type="match status" value="1"/>
</dbReference>
<dbReference type="EMBL" id="BJXB01000026">
    <property type="protein sequence ID" value="GEM48929.1"/>
    <property type="molecule type" value="Genomic_DNA"/>
</dbReference>
<dbReference type="Proteomes" id="UP000321306">
    <property type="component" value="Unassembled WGS sequence"/>
</dbReference>
<evidence type="ECO:0000313" key="2">
    <source>
        <dbReference type="EMBL" id="GEM48929.1"/>
    </source>
</evidence>
<dbReference type="AlphaFoldDB" id="A0A511N7W1"/>
<comment type="caution">
    <text evidence="2">The sequence shown here is derived from an EMBL/GenBank/DDBJ whole genome shotgun (WGS) entry which is preliminary data.</text>
</comment>
<dbReference type="InterPro" id="IPR029024">
    <property type="entry name" value="TerB-like"/>
</dbReference>
<reference evidence="2 3" key="1">
    <citation type="submission" date="2019-07" db="EMBL/GenBank/DDBJ databases">
        <title>Whole genome shotgun sequence of Deinococcus cellulosilyticus NBRC 106333.</title>
        <authorList>
            <person name="Hosoyama A."/>
            <person name="Uohara A."/>
            <person name="Ohji S."/>
            <person name="Ichikawa N."/>
        </authorList>
    </citation>
    <scope>NUCLEOTIDE SEQUENCE [LARGE SCALE GENOMIC DNA]</scope>
    <source>
        <strain evidence="2 3">NBRC 106333</strain>
    </source>
</reference>
<accession>A0A511N7W1</accession>
<dbReference type="RefSeq" id="WP_146888546.1">
    <property type="nucleotide sequence ID" value="NZ_BJXB01000026.1"/>
</dbReference>
<evidence type="ECO:0000313" key="3">
    <source>
        <dbReference type="Proteomes" id="UP000321306"/>
    </source>
</evidence>
<evidence type="ECO:0000259" key="1">
    <source>
        <dbReference type="Pfam" id="PF05099"/>
    </source>
</evidence>
<dbReference type="CDD" id="cd07177">
    <property type="entry name" value="terB_like"/>
    <property type="match status" value="1"/>
</dbReference>
<dbReference type="OrthoDB" id="272729at2"/>
<gene>
    <name evidence="2" type="ORF">DC3_45640</name>
</gene>
<proteinExistence type="predicted"/>
<feature type="domain" description="Co-chaperone DjlA N-terminal" evidence="1">
    <location>
        <begin position="18"/>
        <end position="133"/>
    </location>
</feature>
<dbReference type="Gene3D" id="1.10.3680.10">
    <property type="entry name" value="TerB-like"/>
    <property type="match status" value="1"/>
</dbReference>
<dbReference type="InterPro" id="IPR007791">
    <property type="entry name" value="DjlA_N"/>
</dbReference>
<name>A0A511N7W1_DEIC1</name>
<sequence length="169" mass="18927">MGLFDLFRGDKGETMTPHLAFAVSMIYMMAADGEFQNEEVGHLLSVLGGESENGVISVGYNNRQLLDKAFKYAQKHSVQDFIQQAAPVLTEAQKICILTNLADSLLADGKIHPAEQRMFDYILAGFHVSEQIFRPYFQVLAIKNDRSVFTNQNHPYNSPGHSVDLTKMN</sequence>
<keyword evidence="3" id="KW-1185">Reference proteome</keyword>
<organism evidence="2 3">
    <name type="scientific">Deinococcus cellulosilyticus (strain DSM 18568 / NBRC 106333 / KACC 11606 / 5516J-15)</name>
    <dbReference type="NCBI Taxonomy" id="1223518"/>
    <lineage>
        <taxon>Bacteria</taxon>
        <taxon>Thermotogati</taxon>
        <taxon>Deinococcota</taxon>
        <taxon>Deinococci</taxon>
        <taxon>Deinococcales</taxon>
        <taxon>Deinococcaceae</taxon>
        <taxon>Deinococcus</taxon>
    </lineage>
</organism>
<dbReference type="SUPFAM" id="SSF158682">
    <property type="entry name" value="TerB-like"/>
    <property type="match status" value="1"/>
</dbReference>
<protein>
    <recommendedName>
        <fullName evidence="1">Co-chaperone DjlA N-terminal domain-containing protein</fullName>
    </recommendedName>
</protein>